<dbReference type="GO" id="GO:0005829">
    <property type="term" value="C:cytosol"/>
    <property type="evidence" value="ECO:0007669"/>
    <property type="project" value="TreeGrafter"/>
</dbReference>
<dbReference type="GO" id="GO:0005960">
    <property type="term" value="C:glycine cleavage complex"/>
    <property type="evidence" value="ECO:0007669"/>
    <property type="project" value="InterPro"/>
</dbReference>
<dbReference type="InterPro" id="IPR011053">
    <property type="entry name" value="Single_hybrid_motif"/>
</dbReference>
<name>A0A3B1DZ44_9ZZZZ</name>
<dbReference type="AlphaFoldDB" id="A0A3B1DZ44"/>
<reference evidence="4" key="1">
    <citation type="submission" date="2018-06" db="EMBL/GenBank/DDBJ databases">
        <authorList>
            <person name="Zhirakovskaya E."/>
        </authorList>
    </citation>
    <scope>NUCLEOTIDE SEQUENCE</scope>
</reference>
<dbReference type="EMBL" id="UOGK01000715">
    <property type="protein sequence ID" value="VAX42553.1"/>
    <property type="molecule type" value="Genomic_DNA"/>
</dbReference>
<dbReference type="NCBIfam" id="TIGR00527">
    <property type="entry name" value="gcvH"/>
    <property type="match status" value="1"/>
</dbReference>
<organism evidence="4">
    <name type="scientific">hydrothermal vent metagenome</name>
    <dbReference type="NCBI Taxonomy" id="652676"/>
    <lineage>
        <taxon>unclassified sequences</taxon>
        <taxon>metagenomes</taxon>
        <taxon>ecological metagenomes</taxon>
    </lineage>
</organism>
<protein>
    <submittedName>
        <fullName evidence="4">Glycine cleavage system H protein</fullName>
    </submittedName>
</protein>
<keyword evidence="2" id="KW-0450">Lipoyl</keyword>
<dbReference type="HAMAP" id="MF_00272">
    <property type="entry name" value="GcvH"/>
    <property type="match status" value="1"/>
</dbReference>
<dbReference type="GO" id="GO:0009249">
    <property type="term" value="P:protein lipoylation"/>
    <property type="evidence" value="ECO:0007669"/>
    <property type="project" value="TreeGrafter"/>
</dbReference>
<dbReference type="InterPro" id="IPR000089">
    <property type="entry name" value="Biotin_lipoyl"/>
</dbReference>
<dbReference type="CDD" id="cd06848">
    <property type="entry name" value="GCS_H"/>
    <property type="match status" value="1"/>
</dbReference>
<gene>
    <name evidence="4" type="ORF">MNBD_PLANCTO03-1343</name>
</gene>
<evidence type="ECO:0000256" key="1">
    <source>
        <dbReference type="ARBA" id="ARBA00009249"/>
    </source>
</evidence>
<sequence>METPNDRLYAESHEWHKVDGDIVTLGLSRFAVDQLTDVTFIEMREVGHTFEAGDIIGEVESVKTTSDVYPAVGGQIIEVNQAVVEDPSLLNSDPYGKGWLVKIKAANTEGLVSCVDATTYDANNS</sequence>
<dbReference type="InterPro" id="IPR003016">
    <property type="entry name" value="2-oxoA_DH_lipoyl-BS"/>
</dbReference>
<dbReference type="NCBIfam" id="NF002270">
    <property type="entry name" value="PRK01202.1"/>
    <property type="match status" value="1"/>
</dbReference>
<accession>A0A3B1DZ44</accession>
<dbReference type="PANTHER" id="PTHR11715">
    <property type="entry name" value="GLYCINE CLEAVAGE SYSTEM H PROTEIN"/>
    <property type="match status" value="1"/>
</dbReference>
<evidence type="ECO:0000259" key="3">
    <source>
        <dbReference type="PROSITE" id="PS50968"/>
    </source>
</evidence>
<dbReference type="Gene3D" id="2.40.50.100">
    <property type="match status" value="1"/>
</dbReference>
<dbReference type="PROSITE" id="PS00189">
    <property type="entry name" value="LIPOYL"/>
    <property type="match status" value="1"/>
</dbReference>
<evidence type="ECO:0000313" key="4">
    <source>
        <dbReference type="EMBL" id="VAX42553.1"/>
    </source>
</evidence>
<dbReference type="InterPro" id="IPR017453">
    <property type="entry name" value="GCV_H_sub"/>
</dbReference>
<dbReference type="InterPro" id="IPR033753">
    <property type="entry name" value="GCV_H/Fam206"/>
</dbReference>
<dbReference type="GO" id="GO:0019464">
    <property type="term" value="P:glycine decarboxylation via glycine cleavage system"/>
    <property type="evidence" value="ECO:0007669"/>
    <property type="project" value="InterPro"/>
</dbReference>
<dbReference type="PROSITE" id="PS50968">
    <property type="entry name" value="BIOTINYL_LIPOYL"/>
    <property type="match status" value="1"/>
</dbReference>
<dbReference type="InterPro" id="IPR002930">
    <property type="entry name" value="GCV_H"/>
</dbReference>
<evidence type="ECO:0000256" key="2">
    <source>
        <dbReference type="ARBA" id="ARBA00022823"/>
    </source>
</evidence>
<comment type="similarity">
    <text evidence="1">Belongs to the GcvH family.</text>
</comment>
<feature type="domain" description="Lipoyl-binding" evidence="3">
    <location>
        <begin position="22"/>
        <end position="104"/>
    </location>
</feature>
<proteinExistence type="inferred from homology"/>
<dbReference type="SUPFAM" id="SSF51230">
    <property type="entry name" value="Single hybrid motif"/>
    <property type="match status" value="1"/>
</dbReference>
<dbReference type="Pfam" id="PF01597">
    <property type="entry name" value="GCV_H"/>
    <property type="match status" value="1"/>
</dbReference>
<dbReference type="PANTHER" id="PTHR11715:SF3">
    <property type="entry name" value="GLYCINE CLEAVAGE SYSTEM H PROTEIN-RELATED"/>
    <property type="match status" value="1"/>
</dbReference>